<dbReference type="EMBL" id="GGEC01080397">
    <property type="protein sequence ID" value="MBX60881.1"/>
    <property type="molecule type" value="Transcribed_RNA"/>
</dbReference>
<organism evidence="1">
    <name type="scientific">Rhizophora mucronata</name>
    <name type="common">Asiatic mangrove</name>
    <dbReference type="NCBI Taxonomy" id="61149"/>
    <lineage>
        <taxon>Eukaryota</taxon>
        <taxon>Viridiplantae</taxon>
        <taxon>Streptophyta</taxon>
        <taxon>Embryophyta</taxon>
        <taxon>Tracheophyta</taxon>
        <taxon>Spermatophyta</taxon>
        <taxon>Magnoliopsida</taxon>
        <taxon>eudicotyledons</taxon>
        <taxon>Gunneridae</taxon>
        <taxon>Pentapetalae</taxon>
        <taxon>rosids</taxon>
        <taxon>fabids</taxon>
        <taxon>Malpighiales</taxon>
        <taxon>Rhizophoraceae</taxon>
        <taxon>Rhizophora</taxon>
    </lineage>
</organism>
<protein>
    <submittedName>
        <fullName evidence="1">Uncharacterized protein</fullName>
    </submittedName>
</protein>
<proteinExistence type="predicted"/>
<evidence type="ECO:0000313" key="1">
    <source>
        <dbReference type="EMBL" id="MBX60881.1"/>
    </source>
</evidence>
<reference evidence="1" key="1">
    <citation type="submission" date="2018-02" db="EMBL/GenBank/DDBJ databases">
        <title>Rhizophora mucronata_Transcriptome.</title>
        <authorList>
            <person name="Meera S.P."/>
            <person name="Sreeshan A."/>
            <person name="Augustine A."/>
        </authorList>
    </citation>
    <scope>NUCLEOTIDE SEQUENCE</scope>
    <source>
        <tissue evidence="1">Leaf</tissue>
    </source>
</reference>
<accession>A0A2P2Q1M7</accession>
<sequence length="46" mass="5629">MCTKKYGKWKQHLDLLQKMYDSQLPIRIEMFVCPFKTFIDNQKMVC</sequence>
<dbReference type="AlphaFoldDB" id="A0A2P2Q1M7"/>
<name>A0A2P2Q1M7_RHIMU</name>